<dbReference type="GO" id="GO:0005524">
    <property type="term" value="F:ATP binding"/>
    <property type="evidence" value="ECO:0007669"/>
    <property type="project" value="UniProtKB-KW"/>
</dbReference>
<dbReference type="InterPro" id="IPR005467">
    <property type="entry name" value="His_kinase_dom"/>
</dbReference>
<feature type="repeat" description="TPR" evidence="8">
    <location>
        <begin position="137"/>
        <end position="170"/>
    </location>
</feature>
<dbReference type="GO" id="GO:0004673">
    <property type="term" value="F:protein histidine kinase activity"/>
    <property type="evidence" value="ECO:0007669"/>
    <property type="project" value="UniProtKB-EC"/>
</dbReference>
<feature type="signal peptide" evidence="11">
    <location>
        <begin position="1"/>
        <end position="20"/>
    </location>
</feature>
<evidence type="ECO:0000256" key="6">
    <source>
        <dbReference type="ARBA" id="ARBA00022777"/>
    </source>
</evidence>
<dbReference type="InterPro" id="IPR011495">
    <property type="entry name" value="Sig_transdc_His_kin_sub2_dim/P"/>
</dbReference>
<evidence type="ECO:0000313" key="14">
    <source>
        <dbReference type="Proteomes" id="UP000812270"/>
    </source>
</evidence>
<name>A0A9E2S515_9BACT</name>
<dbReference type="PROSITE" id="PS50005">
    <property type="entry name" value="TPR"/>
    <property type="match status" value="1"/>
</dbReference>
<comment type="catalytic activity">
    <reaction evidence="1">
        <text>ATP + protein L-histidine = ADP + protein N-phospho-L-histidine.</text>
        <dbReference type="EC" id="2.7.13.3"/>
    </reaction>
</comment>
<evidence type="ECO:0000256" key="10">
    <source>
        <dbReference type="SAM" id="Phobius"/>
    </source>
</evidence>
<keyword evidence="4" id="KW-0808">Transferase</keyword>
<evidence type="ECO:0000256" key="8">
    <source>
        <dbReference type="PROSITE-ProRule" id="PRU00339"/>
    </source>
</evidence>
<evidence type="ECO:0000256" key="9">
    <source>
        <dbReference type="SAM" id="Coils"/>
    </source>
</evidence>
<dbReference type="RefSeq" id="WP_217789402.1">
    <property type="nucleotide sequence ID" value="NZ_JAHSPG010000001.1"/>
</dbReference>
<feature type="transmembrane region" description="Helical" evidence="10">
    <location>
        <begin position="541"/>
        <end position="560"/>
    </location>
</feature>
<keyword evidence="10" id="KW-1133">Transmembrane helix</keyword>
<keyword evidence="10" id="KW-0472">Membrane</keyword>
<keyword evidence="9" id="KW-0175">Coiled coil</keyword>
<keyword evidence="5" id="KW-0547">Nucleotide-binding</keyword>
<dbReference type="EMBL" id="JAHSPG010000001">
    <property type="protein sequence ID" value="MBV4355856.1"/>
    <property type="molecule type" value="Genomic_DNA"/>
</dbReference>
<dbReference type="InterPro" id="IPR003594">
    <property type="entry name" value="HATPase_dom"/>
</dbReference>
<organism evidence="13 14">
    <name type="scientific">Pinibacter aurantiacus</name>
    <dbReference type="NCBI Taxonomy" id="2851599"/>
    <lineage>
        <taxon>Bacteria</taxon>
        <taxon>Pseudomonadati</taxon>
        <taxon>Bacteroidota</taxon>
        <taxon>Chitinophagia</taxon>
        <taxon>Chitinophagales</taxon>
        <taxon>Chitinophagaceae</taxon>
        <taxon>Pinibacter</taxon>
    </lineage>
</organism>
<dbReference type="AlphaFoldDB" id="A0A9E2S515"/>
<feature type="chain" id="PRO_5039547772" description="histidine kinase" evidence="11">
    <location>
        <begin position="21"/>
        <end position="789"/>
    </location>
</feature>
<evidence type="ECO:0000256" key="1">
    <source>
        <dbReference type="ARBA" id="ARBA00000085"/>
    </source>
</evidence>
<keyword evidence="3" id="KW-0597">Phosphoprotein</keyword>
<dbReference type="PANTHER" id="PTHR41523:SF8">
    <property type="entry name" value="ETHYLENE RESPONSE SENSOR PROTEIN"/>
    <property type="match status" value="1"/>
</dbReference>
<evidence type="ECO:0000256" key="5">
    <source>
        <dbReference type="ARBA" id="ARBA00022741"/>
    </source>
</evidence>
<evidence type="ECO:0000256" key="11">
    <source>
        <dbReference type="SAM" id="SignalP"/>
    </source>
</evidence>
<evidence type="ECO:0000256" key="2">
    <source>
        <dbReference type="ARBA" id="ARBA00012438"/>
    </source>
</evidence>
<dbReference type="PROSITE" id="PS50109">
    <property type="entry name" value="HIS_KIN"/>
    <property type="match status" value="1"/>
</dbReference>
<sequence>MSPKYLITILFFIAGNLALTDSFGQTSQSQSSNGYSVPKQRLQFKLTTSFVYFSLQGQLDLDSTAIMVSEVEYLPYSLYYDEDYADGPENHIKQSLEKGNDYLFKSGADKNDLDKALPFFLSAKLEADKAKDVYYQHAALIALGRYYLQSNEADKSKSYFTQAVELARNAKKTTLLFKALANRGSNASYNDDQKETDLNEALSLSRQLKDTVGEIEMLTRIYEIYFVRRQFDTVKPQLKHVTELENLIGFRHTHYNHRVLGYLEERENNWANAFTEYNAAVTIMESTGDLAFSNFLYGAMAQIYSNFTNHDKALYWLEKSISMESVNRTKRTWYPQFTHIGLEIAKLGAKLGTIQKALDFILRVTNEYPPITVADKMNVAHVLGYCYHALGQNKQCEKYYTIMLPLLDSLKNRVSQKGNVFVGYMDMARYQFSLGNIPATEKHLEQARQFIDSNDVFNMARVHWLQYKLDSTHGNYLNALNEYWMYTKFDDSIYSLGKAKQFSELQVQYETEAKDKDIALLKQRDIVQKATLQQSNTIRKITLAGILVMLIVTGLVYYLYREKQKTNLEINEKNAELAQLVKDKEWLVKEIHHRVKNNFHIVSSLLEIQSSYLKNNEALSAIKESQHRIYSMSIIHQKLYQSENMSTIHMPEYIYELVEYLRESYAIRENVGFSLQIDNIEMNQASAITLGLILNEAITNSFKYAFANSADGKISISLSHISDSQILLSIADNGSGLPSDFNDKIGASMGMELLQGLTDDLGGTLNITNDNGTRIQIIYDYKPIVADGV</sequence>
<accession>A0A9E2S515</accession>
<evidence type="ECO:0000256" key="3">
    <source>
        <dbReference type="ARBA" id="ARBA00022553"/>
    </source>
</evidence>
<dbReference type="Pfam" id="PF02518">
    <property type="entry name" value="HATPase_c"/>
    <property type="match status" value="1"/>
</dbReference>
<evidence type="ECO:0000256" key="4">
    <source>
        <dbReference type="ARBA" id="ARBA00022679"/>
    </source>
</evidence>
<protein>
    <recommendedName>
        <fullName evidence="2">histidine kinase</fullName>
        <ecNumber evidence="2">2.7.13.3</ecNumber>
    </recommendedName>
</protein>
<proteinExistence type="predicted"/>
<dbReference type="Proteomes" id="UP000812270">
    <property type="component" value="Unassembled WGS sequence"/>
</dbReference>
<keyword evidence="6 13" id="KW-0418">Kinase</keyword>
<evidence type="ECO:0000313" key="13">
    <source>
        <dbReference type="EMBL" id="MBV4355856.1"/>
    </source>
</evidence>
<dbReference type="PANTHER" id="PTHR41523">
    <property type="entry name" value="TWO-COMPONENT SYSTEM SENSOR PROTEIN"/>
    <property type="match status" value="1"/>
</dbReference>
<dbReference type="SMART" id="SM00387">
    <property type="entry name" value="HATPase_c"/>
    <property type="match status" value="1"/>
</dbReference>
<dbReference type="Pfam" id="PF13181">
    <property type="entry name" value="TPR_8"/>
    <property type="match status" value="1"/>
</dbReference>
<keyword evidence="7" id="KW-0067">ATP-binding</keyword>
<comment type="caution">
    <text evidence="13">The sequence shown here is derived from an EMBL/GenBank/DDBJ whole genome shotgun (WGS) entry which is preliminary data.</text>
</comment>
<dbReference type="Pfam" id="PF07568">
    <property type="entry name" value="HisKA_2"/>
    <property type="match status" value="1"/>
</dbReference>
<evidence type="ECO:0000256" key="7">
    <source>
        <dbReference type="ARBA" id="ARBA00022840"/>
    </source>
</evidence>
<evidence type="ECO:0000259" key="12">
    <source>
        <dbReference type="PROSITE" id="PS50109"/>
    </source>
</evidence>
<dbReference type="InterPro" id="IPR019734">
    <property type="entry name" value="TPR_rpt"/>
</dbReference>
<keyword evidence="11" id="KW-0732">Signal</keyword>
<keyword evidence="8" id="KW-0802">TPR repeat</keyword>
<keyword evidence="14" id="KW-1185">Reference proteome</keyword>
<gene>
    <name evidence="13" type="ORF">KTO63_01770</name>
</gene>
<dbReference type="SMART" id="SM00028">
    <property type="entry name" value="TPR"/>
    <property type="match status" value="4"/>
</dbReference>
<feature type="coiled-coil region" evidence="9">
    <location>
        <begin position="563"/>
        <end position="590"/>
    </location>
</feature>
<keyword evidence="10" id="KW-0812">Transmembrane</keyword>
<feature type="domain" description="Histidine kinase" evidence="12">
    <location>
        <begin position="590"/>
        <end position="783"/>
    </location>
</feature>
<dbReference type="EC" id="2.7.13.3" evidence="2"/>
<reference evidence="13" key="1">
    <citation type="submission" date="2021-06" db="EMBL/GenBank/DDBJ databases">
        <authorList>
            <person name="Huq M.A."/>
        </authorList>
    </citation>
    <scope>NUCLEOTIDE SEQUENCE</scope>
    <source>
        <strain evidence="13">MAH-26</strain>
    </source>
</reference>